<dbReference type="EC" id="3.5.1.28" evidence="2"/>
<protein>
    <recommendedName>
        <fullName evidence="2">N-acetylmuramoyl-L-alanine amidase</fullName>
        <ecNumber evidence="2">3.5.1.28</ecNumber>
    </recommendedName>
</protein>
<dbReference type="Proteomes" id="UP001198402">
    <property type="component" value="Unassembled WGS sequence"/>
</dbReference>
<dbReference type="InterPro" id="IPR002508">
    <property type="entry name" value="MurNAc-LAA_cat"/>
</dbReference>
<feature type="domain" description="MurNAc-LAA" evidence="4">
    <location>
        <begin position="95"/>
        <end position="252"/>
    </location>
</feature>
<dbReference type="PANTHER" id="PTHR30404:SF0">
    <property type="entry name" value="N-ACETYLMURAMOYL-L-ALANINE AMIDASE AMIC"/>
    <property type="match status" value="1"/>
</dbReference>
<dbReference type="SUPFAM" id="SSF53187">
    <property type="entry name" value="Zn-dependent exopeptidases"/>
    <property type="match status" value="1"/>
</dbReference>
<dbReference type="Pfam" id="PF01520">
    <property type="entry name" value="Amidase_3"/>
    <property type="match status" value="1"/>
</dbReference>
<sequence length="372" mass="41741">MQTERRYIIVLFVLTFITYLTSLNSVYAQDDRFVVVIDAGHGGHDPGRPTKNGYKEKDIALKIAMKVGKELEKNPEFKVIYTRKTDVFVTLKNRAKIANKADADLFVSIHCNAHHTQAYGTETFVLGAKNSERNMSVAKAENEVIFLEDNYEENYAGFDPSSLESTIAIGIEQEVYVEQSIILARKIEDNFSGKLKRKSRGIKQASLWVMHNTYMPSVLIETGFITNKKEGAYLNSKSGQAKIATAIKDAIIAYKKELDQNISTNIAGLNEDISNEYEDLPQVYSGVTFKVQIAASSKNLAPKSYNFNGLSDITKDKFGNLYKYYYGNTSDYSKVKQLLQEAKTKGYTSSFVVAYKNGERIDVSDVLKSSTN</sequence>
<gene>
    <name evidence="5" type="ORF">LBV24_08085</name>
</gene>
<evidence type="ECO:0000256" key="2">
    <source>
        <dbReference type="ARBA" id="ARBA00011901"/>
    </source>
</evidence>
<dbReference type="Gene3D" id="3.40.630.40">
    <property type="entry name" value="Zn-dependent exopeptidases"/>
    <property type="match status" value="1"/>
</dbReference>
<name>A0ABS7Y1F5_9FLAO</name>
<dbReference type="EMBL" id="JAIUJS010000003">
    <property type="protein sequence ID" value="MCA0153170.1"/>
    <property type="molecule type" value="Genomic_DNA"/>
</dbReference>
<evidence type="ECO:0000313" key="5">
    <source>
        <dbReference type="EMBL" id="MCA0153170.1"/>
    </source>
</evidence>
<keyword evidence="3" id="KW-0378">Hydrolase</keyword>
<comment type="caution">
    <text evidence="5">The sequence shown here is derived from an EMBL/GenBank/DDBJ whole genome shotgun (WGS) entry which is preliminary data.</text>
</comment>
<evidence type="ECO:0000313" key="6">
    <source>
        <dbReference type="Proteomes" id="UP001198402"/>
    </source>
</evidence>
<evidence type="ECO:0000259" key="4">
    <source>
        <dbReference type="SMART" id="SM00646"/>
    </source>
</evidence>
<reference evidence="6" key="1">
    <citation type="submission" date="2023-07" db="EMBL/GenBank/DDBJ databases">
        <authorList>
            <person name="Yue Y."/>
        </authorList>
    </citation>
    <scope>NUCLEOTIDE SEQUENCE [LARGE SCALE GENOMIC DNA]</scope>
    <source>
        <strain evidence="6">2Y89</strain>
    </source>
</reference>
<dbReference type="SMART" id="SM00646">
    <property type="entry name" value="Ami_3"/>
    <property type="match status" value="1"/>
</dbReference>
<dbReference type="InterPro" id="IPR050695">
    <property type="entry name" value="N-acetylmuramoyl_amidase_3"/>
</dbReference>
<dbReference type="CDD" id="cd02696">
    <property type="entry name" value="MurNAc-LAA"/>
    <property type="match status" value="1"/>
</dbReference>
<keyword evidence="6" id="KW-1185">Reference proteome</keyword>
<dbReference type="PANTHER" id="PTHR30404">
    <property type="entry name" value="N-ACETYLMURAMOYL-L-ALANINE AMIDASE"/>
    <property type="match status" value="1"/>
</dbReference>
<evidence type="ECO:0000256" key="3">
    <source>
        <dbReference type="ARBA" id="ARBA00022801"/>
    </source>
</evidence>
<comment type="catalytic activity">
    <reaction evidence="1">
        <text>Hydrolyzes the link between N-acetylmuramoyl residues and L-amino acid residues in certain cell-wall glycopeptides.</text>
        <dbReference type="EC" id="3.5.1.28"/>
    </reaction>
</comment>
<dbReference type="RefSeq" id="WP_224478128.1">
    <property type="nucleotide sequence ID" value="NZ_JAIUJS010000003.1"/>
</dbReference>
<evidence type="ECO:0000256" key="1">
    <source>
        <dbReference type="ARBA" id="ARBA00001561"/>
    </source>
</evidence>
<organism evidence="5 6">
    <name type="scientific">Winogradskyella vincentii</name>
    <dbReference type="NCBI Taxonomy" id="2877122"/>
    <lineage>
        <taxon>Bacteria</taxon>
        <taxon>Pseudomonadati</taxon>
        <taxon>Bacteroidota</taxon>
        <taxon>Flavobacteriia</taxon>
        <taxon>Flavobacteriales</taxon>
        <taxon>Flavobacteriaceae</taxon>
        <taxon>Winogradskyella</taxon>
    </lineage>
</organism>
<accession>A0ABS7Y1F5</accession>
<proteinExistence type="predicted"/>